<protein>
    <submittedName>
        <fullName evidence="3">Outer membrane protein beta-barrel domain-containing protein</fullName>
    </submittedName>
</protein>
<evidence type="ECO:0000256" key="1">
    <source>
        <dbReference type="SAM" id="SignalP"/>
    </source>
</evidence>
<dbReference type="STRING" id="156994.SAMN04488028_11228"/>
<dbReference type="SUPFAM" id="SSF56925">
    <property type="entry name" value="OMPA-like"/>
    <property type="match status" value="1"/>
</dbReference>
<name>A0A1M6WHG6_REIAG</name>
<dbReference type="Proteomes" id="UP000184474">
    <property type="component" value="Unassembled WGS sequence"/>
</dbReference>
<evidence type="ECO:0000313" key="4">
    <source>
        <dbReference type="Proteomes" id="UP000184474"/>
    </source>
</evidence>
<dbReference type="Pfam" id="PF13568">
    <property type="entry name" value="OMP_b-brl_2"/>
    <property type="match status" value="1"/>
</dbReference>
<proteinExistence type="predicted"/>
<dbReference type="InterPro" id="IPR025665">
    <property type="entry name" value="Beta-barrel_OMP_2"/>
</dbReference>
<feature type="signal peptide" evidence="1">
    <location>
        <begin position="1"/>
        <end position="20"/>
    </location>
</feature>
<feature type="chain" id="PRO_5012138695" evidence="1">
    <location>
        <begin position="21"/>
        <end position="377"/>
    </location>
</feature>
<evidence type="ECO:0000313" key="3">
    <source>
        <dbReference type="EMBL" id="SHK93056.1"/>
    </source>
</evidence>
<dbReference type="AlphaFoldDB" id="A0A1M6WHG6"/>
<dbReference type="InterPro" id="IPR011250">
    <property type="entry name" value="OMP/PagP_B-barrel"/>
</dbReference>
<feature type="domain" description="Outer membrane protein beta-barrel" evidence="2">
    <location>
        <begin position="123"/>
        <end position="317"/>
    </location>
</feature>
<dbReference type="RefSeq" id="WP_139281112.1">
    <property type="nucleotide sequence ID" value="NZ_FRAA01000012.1"/>
</dbReference>
<reference evidence="4" key="1">
    <citation type="submission" date="2016-11" db="EMBL/GenBank/DDBJ databases">
        <authorList>
            <person name="Varghese N."/>
            <person name="Submissions S."/>
        </authorList>
    </citation>
    <scope>NUCLEOTIDE SEQUENCE [LARGE SCALE GENOMIC DNA]</scope>
    <source>
        <strain evidence="4">DSM 26134</strain>
    </source>
</reference>
<dbReference type="EMBL" id="FRAA01000012">
    <property type="protein sequence ID" value="SHK93056.1"/>
    <property type="molecule type" value="Genomic_DNA"/>
</dbReference>
<evidence type="ECO:0000259" key="2">
    <source>
        <dbReference type="Pfam" id="PF13568"/>
    </source>
</evidence>
<gene>
    <name evidence="3" type="ORF">SAMN04488028_11228</name>
</gene>
<sequence>MKKILIPFVLILGLSVRAYAQGGCTQKLSEAEDLYEAGRLYEVTKKLKEGSCLLDAKSGFTKEERIRAYRLLALVYLFMDNEPDAEDAVVNLLLVDPEHPENDPNDPAELKLLFAKYRSKPIFRLGVYAGMSYASVHSMQEYGTYNFNNEGFDRDDSGTDLSKEYGSLLGFKGGLSIEYMVVKNLEILLRIEYLRASYEVQAQLLSNGSNDDFNANSFEVSLLENQQWMNFPLGLRYNFPLGNVTPYITGGASYGFLLKSSMTGDRAGLATKFLTGLDLMELDMRNKTNWSYFGGLGLKINIKRTNSLFFEASYSVGAANFVNGQNRYASDDLTIKMAHVDDDLTLNHLAVTVGFIKSFYNPKKYSEKKLKKLNQKK</sequence>
<dbReference type="Gene3D" id="2.40.160.20">
    <property type="match status" value="1"/>
</dbReference>
<keyword evidence="4" id="KW-1185">Reference proteome</keyword>
<keyword evidence="1" id="KW-0732">Signal</keyword>
<accession>A0A1M6WHG6</accession>
<organism evidence="3 4">
    <name type="scientific">Reichenbachiella agariperforans</name>
    <dbReference type="NCBI Taxonomy" id="156994"/>
    <lineage>
        <taxon>Bacteria</taxon>
        <taxon>Pseudomonadati</taxon>
        <taxon>Bacteroidota</taxon>
        <taxon>Cytophagia</taxon>
        <taxon>Cytophagales</taxon>
        <taxon>Reichenbachiellaceae</taxon>
        <taxon>Reichenbachiella</taxon>
    </lineage>
</organism>